<dbReference type="AlphaFoldDB" id="A0A174AQW7"/>
<feature type="compositionally biased region" description="Basic and acidic residues" evidence="1">
    <location>
        <begin position="133"/>
        <end position="169"/>
    </location>
</feature>
<feature type="transmembrane region" description="Helical" evidence="2">
    <location>
        <begin position="247"/>
        <end position="267"/>
    </location>
</feature>
<evidence type="ECO:0000256" key="2">
    <source>
        <dbReference type="SAM" id="Phobius"/>
    </source>
</evidence>
<evidence type="ECO:0000313" key="3">
    <source>
        <dbReference type="EMBL" id="CUN90904.1"/>
    </source>
</evidence>
<feature type="compositionally biased region" description="Polar residues" evidence="1">
    <location>
        <begin position="55"/>
        <end position="65"/>
    </location>
</feature>
<feature type="transmembrane region" description="Helical" evidence="2">
    <location>
        <begin position="330"/>
        <end position="349"/>
    </location>
</feature>
<dbReference type="EMBL" id="CYZU01000005">
    <property type="protein sequence ID" value="CUN90904.1"/>
    <property type="molecule type" value="Genomic_DNA"/>
</dbReference>
<sequence length="354" mass="40381">MSNAKKNSTFFDDDFEVTYEEDVPITYNFDTKQTTNKLSDATVVLEAPDYRSVSGVCSKQPSKNTEGIYKNRYEDSYDGRDGGYTDEYDSEDFDVEYFDSDDYEDDDYDIDDGYGRRSRSDYRDNDYIDEDYDRSSRSDYMDEGYGRRSRNDYMDDDYDSHTRGGYRDAPRRRRKNAGPNVSRLLSPVKKTAKYGTKGIYRVARSVVRIVSLLITAGTFGVLAYNFWRGAAPYGDPQTILTEKNYALAAYAAVAAVFLLFELIALFWSMTKMRIREGRKVYKEDTGRGLFSFIFIYIASYLSFLLCSFLPDTLGSLAVLNGIKGALDVFGSLHNILLGLCLAGVISCLVRRHMN</sequence>
<feature type="compositionally biased region" description="Basic and acidic residues" evidence="1">
    <location>
        <begin position="113"/>
        <end position="126"/>
    </location>
</feature>
<protein>
    <submittedName>
        <fullName evidence="3">Uncharacterized protein</fullName>
    </submittedName>
</protein>
<proteinExistence type="predicted"/>
<gene>
    <name evidence="3" type="ORF">ERS852491_00797</name>
</gene>
<dbReference type="Proteomes" id="UP000095544">
    <property type="component" value="Unassembled WGS sequence"/>
</dbReference>
<evidence type="ECO:0000256" key="1">
    <source>
        <dbReference type="SAM" id="MobiDB-lite"/>
    </source>
</evidence>
<feature type="region of interest" description="Disordered" evidence="1">
    <location>
        <begin position="54"/>
        <end position="180"/>
    </location>
</feature>
<keyword evidence="2" id="KW-1133">Transmembrane helix</keyword>
<dbReference type="RefSeq" id="WP_242857522.1">
    <property type="nucleotide sequence ID" value="NZ_CYZU01000005.1"/>
</dbReference>
<feature type="transmembrane region" description="Helical" evidence="2">
    <location>
        <begin position="206"/>
        <end position="227"/>
    </location>
</feature>
<keyword evidence="2" id="KW-0812">Transmembrane</keyword>
<organism evidence="3 4">
    <name type="scientific">Faecalicatena contorta</name>
    <dbReference type="NCBI Taxonomy" id="39482"/>
    <lineage>
        <taxon>Bacteria</taxon>
        <taxon>Bacillati</taxon>
        <taxon>Bacillota</taxon>
        <taxon>Clostridia</taxon>
        <taxon>Lachnospirales</taxon>
        <taxon>Lachnospiraceae</taxon>
        <taxon>Faecalicatena</taxon>
    </lineage>
</organism>
<accession>A0A174AQW7</accession>
<feature type="compositionally biased region" description="Basic and acidic residues" evidence="1">
    <location>
        <begin position="69"/>
        <end position="83"/>
    </location>
</feature>
<feature type="transmembrane region" description="Helical" evidence="2">
    <location>
        <begin position="288"/>
        <end position="310"/>
    </location>
</feature>
<name>A0A174AQW7_9FIRM</name>
<keyword evidence="2" id="KW-0472">Membrane</keyword>
<reference evidence="3 4" key="1">
    <citation type="submission" date="2015-09" db="EMBL/GenBank/DDBJ databases">
        <authorList>
            <consortium name="Pathogen Informatics"/>
        </authorList>
    </citation>
    <scope>NUCLEOTIDE SEQUENCE [LARGE SCALE GENOMIC DNA]</scope>
    <source>
        <strain evidence="3 4">2789STDY5834876</strain>
    </source>
</reference>
<evidence type="ECO:0000313" key="4">
    <source>
        <dbReference type="Proteomes" id="UP000095544"/>
    </source>
</evidence>
<feature type="compositionally biased region" description="Acidic residues" evidence="1">
    <location>
        <begin position="84"/>
        <end position="112"/>
    </location>
</feature>